<reference evidence="4" key="1">
    <citation type="submission" date="2017-02" db="UniProtKB">
        <authorList>
            <consortium name="WormBaseParasite"/>
        </authorList>
    </citation>
    <scope>IDENTIFICATION</scope>
</reference>
<dbReference type="WBParaSite" id="NBR_0000395801-mRNA-1">
    <property type="protein sequence ID" value="NBR_0000395801-mRNA-1"/>
    <property type="gene ID" value="NBR_0000395801"/>
</dbReference>
<gene>
    <name evidence="2" type="ORF">NBR_LOCUS3959</name>
</gene>
<evidence type="ECO:0000313" key="2">
    <source>
        <dbReference type="EMBL" id="VDL67548.1"/>
    </source>
</evidence>
<proteinExistence type="predicted"/>
<evidence type="ECO:0000313" key="4">
    <source>
        <dbReference type="WBParaSite" id="NBR_0000395801-mRNA-1"/>
    </source>
</evidence>
<evidence type="ECO:0000313" key="3">
    <source>
        <dbReference type="Proteomes" id="UP000271162"/>
    </source>
</evidence>
<evidence type="ECO:0000256" key="1">
    <source>
        <dbReference type="SAM" id="MobiDB-lite"/>
    </source>
</evidence>
<reference evidence="2 3" key="2">
    <citation type="submission" date="2018-11" db="EMBL/GenBank/DDBJ databases">
        <authorList>
            <consortium name="Pathogen Informatics"/>
        </authorList>
    </citation>
    <scope>NUCLEOTIDE SEQUENCE [LARGE SCALE GENOMIC DNA]</scope>
</reference>
<feature type="region of interest" description="Disordered" evidence="1">
    <location>
        <begin position="15"/>
        <end position="43"/>
    </location>
</feature>
<organism evidence="4">
    <name type="scientific">Nippostrongylus brasiliensis</name>
    <name type="common">Rat hookworm</name>
    <dbReference type="NCBI Taxonomy" id="27835"/>
    <lineage>
        <taxon>Eukaryota</taxon>
        <taxon>Metazoa</taxon>
        <taxon>Ecdysozoa</taxon>
        <taxon>Nematoda</taxon>
        <taxon>Chromadorea</taxon>
        <taxon>Rhabditida</taxon>
        <taxon>Rhabditina</taxon>
        <taxon>Rhabditomorpha</taxon>
        <taxon>Strongyloidea</taxon>
        <taxon>Heligmosomidae</taxon>
        <taxon>Nippostrongylus</taxon>
    </lineage>
</organism>
<name>A0A0N4XN56_NIPBR</name>
<dbReference type="AlphaFoldDB" id="A0A0N4XN56"/>
<keyword evidence="3" id="KW-1185">Reference proteome</keyword>
<accession>A0A0N4XN56</accession>
<protein>
    <submittedName>
        <fullName evidence="2 4">Uncharacterized protein</fullName>
    </submittedName>
</protein>
<sequence>MGYYNGSSWPQIQAAVSRPRLQESSGENAIPRLQSVRNSTSWV</sequence>
<dbReference type="Proteomes" id="UP000271162">
    <property type="component" value="Unassembled WGS sequence"/>
</dbReference>
<dbReference type="EMBL" id="UYSL01006636">
    <property type="protein sequence ID" value="VDL67548.1"/>
    <property type="molecule type" value="Genomic_DNA"/>
</dbReference>